<dbReference type="Pfam" id="PF13857">
    <property type="entry name" value="Ank_5"/>
    <property type="match status" value="1"/>
</dbReference>
<sequence>MTHSNPVTYHLGDDPQMLRASKAARESFRHFFNCVSQDFNRIVPACELSCVKVPFCDDFSDPDSDLEHMWVEQVDFDGINVTGVLLNAPNKLRSVSEGDDVEFPLPQLDDWLCVIDGVVYGGFTVQVIRSRMDAVERPRHDEAWELDFPPPETVNIPETCDAFENMIASVLAQQIAADPATVDEVFDGGRTLLHMVSLFGRGPSVKVLLENNANVHATCDRGWTALDYARSLDWTEVMQLLQQAAR</sequence>
<keyword evidence="1" id="KW-0040">ANK repeat</keyword>
<dbReference type="InterPro" id="IPR002110">
    <property type="entry name" value="Ankyrin_rpt"/>
</dbReference>
<name>A0A518HT24_9BACT</name>
<evidence type="ECO:0000313" key="3">
    <source>
        <dbReference type="EMBL" id="QDV43964.1"/>
    </source>
</evidence>
<feature type="repeat" description="ANK" evidence="1">
    <location>
        <begin position="188"/>
        <end position="220"/>
    </location>
</feature>
<keyword evidence="4" id="KW-1185">Reference proteome</keyword>
<dbReference type="OrthoDB" id="6571369at2"/>
<feature type="domain" description="DUF2314" evidence="2">
    <location>
        <begin position="14"/>
        <end position="148"/>
    </location>
</feature>
<dbReference type="PROSITE" id="PS50088">
    <property type="entry name" value="ANK_REPEAT"/>
    <property type="match status" value="1"/>
</dbReference>
<protein>
    <submittedName>
        <fullName evidence="3">Ankyrin repeats (3 copies)</fullName>
    </submittedName>
</protein>
<proteinExistence type="predicted"/>
<dbReference type="Gene3D" id="1.25.40.20">
    <property type="entry name" value="Ankyrin repeat-containing domain"/>
    <property type="match status" value="1"/>
</dbReference>
<organism evidence="3 4">
    <name type="scientific">Stieleria neptunia</name>
    <dbReference type="NCBI Taxonomy" id="2527979"/>
    <lineage>
        <taxon>Bacteria</taxon>
        <taxon>Pseudomonadati</taxon>
        <taxon>Planctomycetota</taxon>
        <taxon>Planctomycetia</taxon>
        <taxon>Pirellulales</taxon>
        <taxon>Pirellulaceae</taxon>
        <taxon>Stieleria</taxon>
    </lineage>
</organism>
<dbReference type="AlphaFoldDB" id="A0A518HT24"/>
<evidence type="ECO:0000313" key="4">
    <source>
        <dbReference type="Proteomes" id="UP000319004"/>
    </source>
</evidence>
<dbReference type="RefSeq" id="WP_145388377.1">
    <property type="nucleotide sequence ID" value="NZ_CP037423.1"/>
</dbReference>
<reference evidence="3 4" key="1">
    <citation type="submission" date="2019-03" db="EMBL/GenBank/DDBJ databases">
        <title>Deep-cultivation of Planctomycetes and their phenomic and genomic characterization uncovers novel biology.</title>
        <authorList>
            <person name="Wiegand S."/>
            <person name="Jogler M."/>
            <person name="Boedeker C."/>
            <person name="Pinto D."/>
            <person name="Vollmers J."/>
            <person name="Rivas-Marin E."/>
            <person name="Kohn T."/>
            <person name="Peeters S.H."/>
            <person name="Heuer A."/>
            <person name="Rast P."/>
            <person name="Oberbeckmann S."/>
            <person name="Bunk B."/>
            <person name="Jeske O."/>
            <person name="Meyerdierks A."/>
            <person name="Storesund J.E."/>
            <person name="Kallscheuer N."/>
            <person name="Luecker S."/>
            <person name="Lage O.M."/>
            <person name="Pohl T."/>
            <person name="Merkel B.J."/>
            <person name="Hornburger P."/>
            <person name="Mueller R.-W."/>
            <person name="Bruemmer F."/>
            <person name="Labrenz M."/>
            <person name="Spormann A.M."/>
            <person name="Op den Camp H."/>
            <person name="Overmann J."/>
            <person name="Amann R."/>
            <person name="Jetten M.S.M."/>
            <person name="Mascher T."/>
            <person name="Medema M.H."/>
            <person name="Devos D.P."/>
            <person name="Kaster A.-K."/>
            <person name="Ovreas L."/>
            <person name="Rohde M."/>
            <person name="Galperin M.Y."/>
            <person name="Jogler C."/>
        </authorList>
    </citation>
    <scope>NUCLEOTIDE SEQUENCE [LARGE SCALE GENOMIC DNA]</scope>
    <source>
        <strain evidence="3 4">Enr13</strain>
    </source>
</reference>
<accession>A0A518HT24</accession>
<evidence type="ECO:0000256" key="1">
    <source>
        <dbReference type="PROSITE-ProRule" id="PRU00023"/>
    </source>
</evidence>
<gene>
    <name evidence="3" type="ORF">Enr13x_38250</name>
</gene>
<dbReference type="SUPFAM" id="SSF48403">
    <property type="entry name" value="Ankyrin repeat"/>
    <property type="match status" value="1"/>
</dbReference>
<dbReference type="Pfam" id="PF10077">
    <property type="entry name" value="DUF2314"/>
    <property type="match status" value="1"/>
</dbReference>
<dbReference type="EMBL" id="CP037423">
    <property type="protein sequence ID" value="QDV43964.1"/>
    <property type="molecule type" value="Genomic_DNA"/>
</dbReference>
<evidence type="ECO:0000259" key="2">
    <source>
        <dbReference type="Pfam" id="PF10077"/>
    </source>
</evidence>
<dbReference type="KEGG" id="snep:Enr13x_38250"/>
<dbReference type="InterPro" id="IPR036770">
    <property type="entry name" value="Ankyrin_rpt-contain_sf"/>
</dbReference>
<dbReference type="InterPro" id="IPR018756">
    <property type="entry name" value="DUF2314"/>
</dbReference>
<dbReference type="Proteomes" id="UP000319004">
    <property type="component" value="Chromosome"/>
</dbReference>